<dbReference type="InterPro" id="IPR055943">
    <property type="entry name" value="DUF7521"/>
</dbReference>
<accession>A0A9E7NC34</accession>
<name>A0A9E7NC34_9EURY</name>
<sequence length="107" mass="11909">MAFQPLQLWDPSMPPDWVITFQQVTQIVSVLIGVFIAYQAYRGYRRNDSRPMLFLALGFVLVLAVPFCLFVLYAAIPGIPESAVVVASQSSQVTGLLAILYALWMPT</sequence>
<feature type="transmembrane region" description="Helical" evidence="1">
    <location>
        <begin position="53"/>
        <end position="76"/>
    </location>
</feature>
<feature type="transmembrane region" description="Helical" evidence="1">
    <location>
        <begin position="82"/>
        <end position="104"/>
    </location>
</feature>
<keyword evidence="1" id="KW-0472">Membrane</keyword>
<dbReference type="Pfam" id="PF24365">
    <property type="entry name" value="DUF7521"/>
    <property type="match status" value="1"/>
</dbReference>
<keyword evidence="3" id="KW-1185">Reference proteome</keyword>
<dbReference type="RefSeq" id="WP_254158801.1">
    <property type="nucleotide sequence ID" value="NZ_CP100355.1"/>
</dbReference>
<proteinExistence type="predicted"/>
<gene>
    <name evidence="2" type="ORF">NGM29_02800</name>
</gene>
<evidence type="ECO:0000313" key="3">
    <source>
        <dbReference type="Proteomes" id="UP001056855"/>
    </source>
</evidence>
<dbReference type="KEGG" id="sawl:NGM29_02800"/>
<evidence type="ECO:0000313" key="2">
    <source>
        <dbReference type="EMBL" id="UTF54233.1"/>
    </source>
</evidence>
<dbReference type="EMBL" id="CP100355">
    <property type="protein sequence ID" value="UTF54233.1"/>
    <property type="molecule type" value="Genomic_DNA"/>
</dbReference>
<keyword evidence="1" id="KW-0812">Transmembrane</keyword>
<dbReference type="GeneID" id="73288940"/>
<keyword evidence="1" id="KW-1133">Transmembrane helix</keyword>
<dbReference type="Proteomes" id="UP001056855">
    <property type="component" value="Chromosome"/>
</dbReference>
<protein>
    <submittedName>
        <fullName evidence="2">Uncharacterized protein</fullName>
    </submittedName>
</protein>
<organism evidence="2 3">
    <name type="scientific">Natronosalvus rutilus</name>
    <dbReference type="NCBI Taxonomy" id="2953753"/>
    <lineage>
        <taxon>Archaea</taxon>
        <taxon>Methanobacteriati</taxon>
        <taxon>Methanobacteriota</taxon>
        <taxon>Stenosarchaea group</taxon>
        <taxon>Halobacteria</taxon>
        <taxon>Halobacteriales</taxon>
        <taxon>Natrialbaceae</taxon>
        <taxon>Natronosalvus</taxon>
    </lineage>
</organism>
<evidence type="ECO:0000256" key="1">
    <source>
        <dbReference type="SAM" id="Phobius"/>
    </source>
</evidence>
<dbReference type="AlphaFoldDB" id="A0A9E7NC34"/>
<feature type="transmembrane region" description="Helical" evidence="1">
    <location>
        <begin position="20"/>
        <end position="41"/>
    </location>
</feature>
<reference evidence="2" key="1">
    <citation type="submission" date="2022-06" db="EMBL/GenBank/DDBJ databases">
        <title>Diverse halophilic archaea isolated from saline environments.</title>
        <authorList>
            <person name="Cui H.-L."/>
        </authorList>
    </citation>
    <scope>NUCLEOTIDE SEQUENCE</scope>
    <source>
        <strain evidence="2">WLHS1</strain>
    </source>
</reference>